<dbReference type="Pfam" id="PF00326">
    <property type="entry name" value="Peptidase_S9"/>
    <property type="match status" value="1"/>
</dbReference>
<dbReference type="InterPro" id="IPR052920">
    <property type="entry name" value="DNA-binding_regulatory"/>
</dbReference>
<dbReference type="GO" id="GO:0008236">
    <property type="term" value="F:serine-type peptidase activity"/>
    <property type="evidence" value="ECO:0007669"/>
    <property type="project" value="InterPro"/>
</dbReference>
<feature type="domain" description="Peptidase S9 prolyl oligopeptidase catalytic" evidence="2">
    <location>
        <begin position="185"/>
        <end position="349"/>
    </location>
</feature>
<sequence>MVKNRKKIRRTAAAALTPLLLLAGETAFFYYYSVVRFPERRKEKTQRQLHREERKRAKKPRARFENTVQEGIRWFLGQEPELHTIPSFDGLKLCAYYLPAEGTKKAPETENAGTAAAKEEAPASGKRRRNILLLMHGYRAGGLTDFAGLYRFYHEQGYDLLVPFERSHGPSEGRYICFGVKERFDCRDWAEYAVRLAGEDCNLYLSGISMGCATVLMAAGLPLPANVRAIIADCGFTSPKEILKTVLKRDYHLPAFPLMNLTELLTKWRAGFGYSDASTLDAMRNCRIPVLFIHGEKDTFVPVQMTLDNYMACSAPKELLIVPGAAHAAASLQDPELYQRTALAFLKKYEVTT</sequence>
<protein>
    <submittedName>
        <fullName evidence="3">Alpha/beta hydrolase</fullName>
    </submittedName>
</protein>
<dbReference type="PANTHER" id="PTHR43358">
    <property type="entry name" value="ALPHA/BETA-HYDROLASE"/>
    <property type="match status" value="1"/>
</dbReference>
<dbReference type="PANTHER" id="PTHR43358:SF4">
    <property type="entry name" value="ALPHA_BETA HYDROLASE FOLD-1 DOMAIN-CONTAINING PROTEIN"/>
    <property type="match status" value="1"/>
</dbReference>
<name>A0A9D1YPS2_9FIRM</name>
<dbReference type="Gene3D" id="3.40.50.1820">
    <property type="entry name" value="alpha/beta hydrolase"/>
    <property type="match status" value="1"/>
</dbReference>
<evidence type="ECO:0000313" key="4">
    <source>
        <dbReference type="Proteomes" id="UP000824007"/>
    </source>
</evidence>
<accession>A0A9D1YPS2</accession>
<dbReference type="InterPro" id="IPR029058">
    <property type="entry name" value="AB_hydrolase_fold"/>
</dbReference>
<dbReference type="AlphaFoldDB" id="A0A9D1YPS2"/>
<organism evidence="3 4">
    <name type="scientific">Candidatus Eisenbergiella pullistercoris</name>
    <dbReference type="NCBI Taxonomy" id="2838555"/>
    <lineage>
        <taxon>Bacteria</taxon>
        <taxon>Bacillati</taxon>
        <taxon>Bacillota</taxon>
        <taxon>Clostridia</taxon>
        <taxon>Lachnospirales</taxon>
        <taxon>Lachnospiraceae</taxon>
        <taxon>Eisenbergiella</taxon>
    </lineage>
</organism>
<gene>
    <name evidence="3" type="ORF">H9831_08125</name>
</gene>
<feature type="compositionally biased region" description="Basic and acidic residues" evidence="1">
    <location>
        <begin position="42"/>
        <end position="55"/>
    </location>
</feature>
<keyword evidence="3" id="KW-0378">Hydrolase</keyword>
<reference evidence="3" key="1">
    <citation type="journal article" date="2021" name="PeerJ">
        <title>Extensive microbial diversity within the chicken gut microbiome revealed by metagenomics and culture.</title>
        <authorList>
            <person name="Gilroy R."/>
            <person name="Ravi A."/>
            <person name="Getino M."/>
            <person name="Pursley I."/>
            <person name="Horton D.L."/>
            <person name="Alikhan N.F."/>
            <person name="Baker D."/>
            <person name="Gharbi K."/>
            <person name="Hall N."/>
            <person name="Watson M."/>
            <person name="Adriaenssens E.M."/>
            <person name="Foster-Nyarko E."/>
            <person name="Jarju S."/>
            <person name="Secka A."/>
            <person name="Antonio M."/>
            <person name="Oren A."/>
            <person name="Chaudhuri R.R."/>
            <person name="La Ragione R."/>
            <person name="Hildebrand F."/>
            <person name="Pallen M.J."/>
        </authorList>
    </citation>
    <scope>NUCLEOTIDE SEQUENCE</scope>
    <source>
        <strain evidence="3">ChiSxjej3B15-24422</strain>
    </source>
</reference>
<comment type="caution">
    <text evidence="3">The sequence shown here is derived from an EMBL/GenBank/DDBJ whole genome shotgun (WGS) entry which is preliminary data.</text>
</comment>
<proteinExistence type="predicted"/>
<feature type="region of interest" description="Disordered" evidence="1">
    <location>
        <begin position="42"/>
        <end position="62"/>
    </location>
</feature>
<evidence type="ECO:0000259" key="2">
    <source>
        <dbReference type="Pfam" id="PF00326"/>
    </source>
</evidence>
<dbReference type="SUPFAM" id="SSF53474">
    <property type="entry name" value="alpha/beta-Hydrolases"/>
    <property type="match status" value="1"/>
</dbReference>
<dbReference type="InterPro" id="IPR001375">
    <property type="entry name" value="Peptidase_S9_cat"/>
</dbReference>
<evidence type="ECO:0000313" key="3">
    <source>
        <dbReference type="EMBL" id="HIY60628.1"/>
    </source>
</evidence>
<evidence type="ECO:0000256" key="1">
    <source>
        <dbReference type="SAM" id="MobiDB-lite"/>
    </source>
</evidence>
<dbReference type="Proteomes" id="UP000824007">
    <property type="component" value="Unassembled WGS sequence"/>
</dbReference>
<reference evidence="3" key="2">
    <citation type="submission" date="2021-04" db="EMBL/GenBank/DDBJ databases">
        <authorList>
            <person name="Gilroy R."/>
        </authorList>
    </citation>
    <scope>NUCLEOTIDE SEQUENCE</scope>
    <source>
        <strain evidence="3">ChiSxjej3B15-24422</strain>
    </source>
</reference>
<dbReference type="GO" id="GO:0006508">
    <property type="term" value="P:proteolysis"/>
    <property type="evidence" value="ECO:0007669"/>
    <property type="project" value="InterPro"/>
</dbReference>
<dbReference type="EMBL" id="DXDD01000101">
    <property type="protein sequence ID" value="HIY60628.1"/>
    <property type="molecule type" value="Genomic_DNA"/>
</dbReference>